<evidence type="ECO:0000256" key="3">
    <source>
        <dbReference type="ARBA" id="ARBA00023306"/>
    </source>
</evidence>
<dbReference type="Proteomes" id="UP000037751">
    <property type="component" value="Unassembled WGS sequence"/>
</dbReference>
<name>A0A0M8MS75_9BASI</name>
<dbReference type="InterPro" id="IPR011989">
    <property type="entry name" value="ARM-like"/>
</dbReference>
<evidence type="ECO:0000256" key="4">
    <source>
        <dbReference type="ARBA" id="ARBA00044746"/>
    </source>
</evidence>
<dbReference type="Gene3D" id="1.25.10.10">
    <property type="entry name" value="Leucine-rich Repeat Variant"/>
    <property type="match status" value="1"/>
</dbReference>
<dbReference type="GO" id="GO:0051301">
    <property type="term" value="P:cell division"/>
    <property type="evidence" value="ECO:0007669"/>
    <property type="project" value="UniProtKB-KW"/>
</dbReference>
<dbReference type="InterPro" id="IPR051374">
    <property type="entry name" value="Ataxin-10/CTR86_families"/>
</dbReference>
<proteinExistence type="inferred from homology"/>
<dbReference type="EMBL" id="LGAV01000011">
    <property type="protein sequence ID" value="KOS12581.1"/>
    <property type="molecule type" value="Genomic_DNA"/>
</dbReference>
<dbReference type="VEuPathDB" id="FungiDB:Malapachy_2836"/>
<feature type="domain" description="Ataxin-10" evidence="7">
    <location>
        <begin position="457"/>
        <end position="512"/>
    </location>
</feature>
<dbReference type="GeneID" id="28729198"/>
<sequence length="515" mass="57219">MNEVQQAWDAWQAATPPATKEVQNYTNACLDWQSTLGLSKAEVQQTDVTAIWTFATPALRAWREAESTLDPKTQRTERYHAAEMVRSTMGIVRNLAISEAHTTEALRHWDDIQATLHMCLTFERMSDPILIPAIRVMAQCLTNWITGHDEAKTMLWTACVVPPASTSSLQVIHRLLSSSDERTSLAALVFLLNALIGHHERFRDLFDTEAGGQIMDVVIHMYSPSRMDDYSDVIDIILAIADGFFEAGLAGALYAKMGPLDDVTTSQITWIHILASCQHELVHKDVARPWKTTAEPLVESMLLLTEQAIAEMNKAVTKSGEVNQSILVRSYLGLLGLLDCLHASGMRGQEAVGTKTQTDTEAVALLAHMRTAGVVPACVRLLHETNLYKPPVSPFQPALAGLQPPEGHVLSSLHTTQSEHEIYADSSMPHLKRATLQLLGTLVFHPERTSTLPPHIKAVQDEVRELGGLYDVLSLTALDELNPYIREHAIFTLRYLLEKNDESQAQVRQLRPVPL</sequence>
<dbReference type="SUPFAM" id="SSF48371">
    <property type="entry name" value="ARM repeat"/>
    <property type="match status" value="1"/>
</dbReference>
<dbReference type="RefSeq" id="XP_017990213.1">
    <property type="nucleotide sequence ID" value="XM_018137322.1"/>
</dbReference>
<evidence type="ECO:0000256" key="1">
    <source>
        <dbReference type="ARBA" id="ARBA00008384"/>
    </source>
</evidence>
<keyword evidence="3" id="KW-0131">Cell cycle</keyword>
<dbReference type="GO" id="GO:0005829">
    <property type="term" value="C:cytosol"/>
    <property type="evidence" value="ECO:0007669"/>
    <property type="project" value="TreeGrafter"/>
</dbReference>
<dbReference type="InterPro" id="IPR019156">
    <property type="entry name" value="Ataxin-10_domain"/>
</dbReference>
<reference evidence="8 9" key="1">
    <citation type="submission" date="2015-07" db="EMBL/GenBank/DDBJ databases">
        <title>Draft Genome Sequence of Malassezia furfur CBS1878 and Malassezia pachydermatis CBS1879.</title>
        <authorList>
            <person name="Triana S."/>
            <person name="Ohm R."/>
            <person name="Gonzalez A."/>
            <person name="DeCock H."/>
            <person name="Restrepo S."/>
            <person name="Celis A."/>
        </authorList>
    </citation>
    <scope>NUCLEOTIDE SEQUENCE [LARGE SCALE GENOMIC DNA]</scope>
    <source>
        <strain evidence="8 9">CBS 1879</strain>
    </source>
</reference>
<comment type="caution">
    <text evidence="8">The sequence shown here is derived from an EMBL/GenBank/DDBJ whole genome shotgun (WGS) entry which is preliminary data.</text>
</comment>
<evidence type="ECO:0000313" key="9">
    <source>
        <dbReference type="Proteomes" id="UP000037751"/>
    </source>
</evidence>
<evidence type="ECO:0000256" key="2">
    <source>
        <dbReference type="ARBA" id="ARBA00022618"/>
    </source>
</evidence>
<dbReference type="OrthoDB" id="379794at2759"/>
<accession>A0A0M8MS75</accession>
<comment type="similarity">
    <text evidence="1">Belongs to the ataxin-10 family.</text>
</comment>
<protein>
    <recommendedName>
        <fullName evidence="5">Ataxin-10 homolog</fullName>
    </recommendedName>
    <alternativeName>
        <fullName evidence="6">Copper transport protein 86</fullName>
    </alternativeName>
</protein>
<keyword evidence="2" id="KW-0132">Cell division</keyword>
<evidence type="ECO:0000256" key="5">
    <source>
        <dbReference type="ARBA" id="ARBA00044801"/>
    </source>
</evidence>
<dbReference type="PANTHER" id="PTHR13255">
    <property type="entry name" value="ATAXIN-10"/>
    <property type="match status" value="1"/>
</dbReference>
<gene>
    <name evidence="8" type="ORF">Malapachy_2836</name>
</gene>
<dbReference type="InterPro" id="IPR016024">
    <property type="entry name" value="ARM-type_fold"/>
</dbReference>
<comment type="function">
    <text evidence="4">May play a role in the regulation of cytokinesis.</text>
</comment>
<keyword evidence="9" id="KW-1185">Reference proteome</keyword>
<evidence type="ECO:0000313" key="8">
    <source>
        <dbReference type="EMBL" id="KOS12581.1"/>
    </source>
</evidence>
<organism evidence="8 9">
    <name type="scientific">Malassezia pachydermatis</name>
    <dbReference type="NCBI Taxonomy" id="77020"/>
    <lineage>
        <taxon>Eukaryota</taxon>
        <taxon>Fungi</taxon>
        <taxon>Dikarya</taxon>
        <taxon>Basidiomycota</taxon>
        <taxon>Ustilaginomycotina</taxon>
        <taxon>Malasseziomycetes</taxon>
        <taxon>Malasseziales</taxon>
        <taxon>Malasseziaceae</taxon>
        <taxon>Malassezia</taxon>
    </lineage>
</organism>
<dbReference type="AlphaFoldDB" id="A0A0M8MS75"/>
<evidence type="ECO:0000259" key="7">
    <source>
        <dbReference type="Pfam" id="PF09759"/>
    </source>
</evidence>
<dbReference type="PANTHER" id="PTHR13255:SF0">
    <property type="entry name" value="ATAXIN-10"/>
    <property type="match status" value="1"/>
</dbReference>
<evidence type="ECO:0000256" key="6">
    <source>
        <dbReference type="ARBA" id="ARBA00044805"/>
    </source>
</evidence>
<dbReference type="Pfam" id="PF09759">
    <property type="entry name" value="Atx10homo_assoc"/>
    <property type="match status" value="1"/>
</dbReference>